<gene>
    <name evidence="3" type="ORF">BKP64_15610</name>
</gene>
<evidence type="ECO:0000259" key="2">
    <source>
        <dbReference type="Pfam" id="PF20352"/>
    </source>
</evidence>
<accession>A0A1D9GQ05</accession>
<keyword evidence="1" id="KW-0812">Transmembrane</keyword>
<dbReference type="EMBL" id="CP017715">
    <property type="protein sequence ID" value="AOY89480.1"/>
    <property type="molecule type" value="Genomic_DNA"/>
</dbReference>
<dbReference type="AlphaFoldDB" id="A0A1D9GQ05"/>
<evidence type="ECO:0000256" key="1">
    <source>
        <dbReference type="SAM" id="Phobius"/>
    </source>
</evidence>
<sequence length="203" mass="22908">MLWSVAETSERTFVAWRAAITLRVLLLWLLVVPVTAPPTSAEIREDHQAELSALAGTLSDWILGQTEYSDTDLPGIQFKTQEGLEELCFPGFSHDLLPSIRGAYDARSVVVYLNTDFDFDSLLDISYLLHELVHHFQVQNVPRRSRDSKGAMEARALRMQMKWLEENGVPGAMTELGVDETTLRILEASPRYRSETGTRQSGR</sequence>
<evidence type="ECO:0000313" key="3">
    <source>
        <dbReference type="EMBL" id="AOY89480.1"/>
    </source>
</evidence>
<proteinExistence type="predicted"/>
<keyword evidence="4" id="KW-1185">Reference proteome</keyword>
<feature type="transmembrane region" description="Helical" evidence="1">
    <location>
        <begin position="12"/>
        <end position="31"/>
    </location>
</feature>
<dbReference type="Proteomes" id="UP000177445">
    <property type="component" value="Chromosome"/>
</dbReference>
<dbReference type="Pfam" id="PF20352">
    <property type="entry name" value="DUF6647"/>
    <property type="match status" value="1"/>
</dbReference>
<dbReference type="InterPro" id="IPR046589">
    <property type="entry name" value="DUF6647"/>
</dbReference>
<keyword evidence="1" id="KW-0472">Membrane</keyword>
<organism evidence="3 4">
    <name type="scientific">Marinobacter salinus</name>
    <dbReference type="NCBI Taxonomy" id="1874317"/>
    <lineage>
        <taxon>Bacteria</taxon>
        <taxon>Pseudomonadati</taxon>
        <taxon>Pseudomonadota</taxon>
        <taxon>Gammaproteobacteria</taxon>
        <taxon>Pseudomonadales</taxon>
        <taxon>Marinobacteraceae</taxon>
        <taxon>Marinobacter</taxon>
    </lineage>
</organism>
<keyword evidence="1" id="KW-1133">Transmembrane helix</keyword>
<dbReference type="STRING" id="1874317.BKP64_15610"/>
<protein>
    <recommendedName>
        <fullName evidence="2">DUF6647 domain-containing protein</fullName>
    </recommendedName>
</protein>
<reference evidence="3 4" key="1">
    <citation type="submission" date="2016-10" db="EMBL/GenBank/DDBJ databases">
        <title>Marinobacter salinus sp. nov., a moderately halophilic bacterium isolated from a tidal flat environment.</title>
        <authorList>
            <person name="Park S.-J."/>
        </authorList>
    </citation>
    <scope>NUCLEOTIDE SEQUENCE [LARGE SCALE GENOMIC DNA]</scope>
    <source>
        <strain evidence="3 4">Hb8</strain>
    </source>
</reference>
<dbReference type="RefSeq" id="WP_070972180.1">
    <property type="nucleotide sequence ID" value="NZ_CP017715.1"/>
</dbReference>
<evidence type="ECO:0000313" key="4">
    <source>
        <dbReference type="Proteomes" id="UP000177445"/>
    </source>
</evidence>
<dbReference type="KEGG" id="msq:BKP64_15610"/>
<name>A0A1D9GQ05_9GAMM</name>
<feature type="domain" description="DUF6647" evidence="2">
    <location>
        <begin position="100"/>
        <end position="171"/>
    </location>
</feature>
<dbReference type="OrthoDB" id="6164595at2"/>